<reference evidence="2 3" key="1">
    <citation type="submission" date="2024-05" db="EMBL/GenBank/DDBJ databases">
        <title>Haplotype-resolved chromosome-level genome assembly of Huyou (Citrus changshanensis).</title>
        <authorList>
            <person name="Miao C."/>
            <person name="Chen W."/>
            <person name="Wu Y."/>
            <person name="Wang L."/>
            <person name="Zhao S."/>
            <person name="Grierson D."/>
            <person name="Xu C."/>
            <person name="Chen K."/>
        </authorList>
    </citation>
    <scope>NUCLEOTIDE SEQUENCE [LARGE SCALE GENOMIC DNA]</scope>
    <source>
        <strain evidence="2">01-14</strain>
        <tissue evidence="2">Leaf</tissue>
    </source>
</reference>
<comment type="caution">
    <text evidence="2">The sequence shown here is derived from an EMBL/GenBank/DDBJ whole genome shotgun (WGS) entry which is preliminary data.</text>
</comment>
<organism evidence="2 3">
    <name type="scientific">Citrus x changshan-huyou</name>
    <dbReference type="NCBI Taxonomy" id="2935761"/>
    <lineage>
        <taxon>Eukaryota</taxon>
        <taxon>Viridiplantae</taxon>
        <taxon>Streptophyta</taxon>
        <taxon>Embryophyta</taxon>
        <taxon>Tracheophyta</taxon>
        <taxon>Spermatophyta</taxon>
        <taxon>Magnoliopsida</taxon>
        <taxon>eudicotyledons</taxon>
        <taxon>Gunneridae</taxon>
        <taxon>Pentapetalae</taxon>
        <taxon>rosids</taxon>
        <taxon>malvids</taxon>
        <taxon>Sapindales</taxon>
        <taxon>Rutaceae</taxon>
        <taxon>Aurantioideae</taxon>
        <taxon>Citrus</taxon>
    </lineage>
</organism>
<name>A0AAP0N4C3_9ROSI</name>
<evidence type="ECO:0000313" key="2">
    <source>
        <dbReference type="EMBL" id="KAK9229324.1"/>
    </source>
</evidence>
<protein>
    <submittedName>
        <fullName evidence="2">Uncharacterized protein</fullName>
    </submittedName>
</protein>
<proteinExistence type="predicted"/>
<evidence type="ECO:0000313" key="3">
    <source>
        <dbReference type="Proteomes" id="UP001428341"/>
    </source>
</evidence>
<feature type="region of interest" description="Disordered" evidence="1">
    <location>
        <begin position="107"/>
        <end position="129"/>
    </location>
</feature>
<evidence type="ECO:0000256" key="1">
    <source>
        <dbReference type="SAM" id="MobiDB-lite"/>
    </source>
</evidence>
<dbReference type="Proteomes" id="UP001428341">
    <property type="component" value="Unassembled WGS sequence"/>
</dbReference>
<gene>
    <name evidence="2" type="ORF">WN944_022286</name>
</gene>
<accession>A0AAP0N4C3</accession>
<dbReference type="EMBL" id="JBCGBO010000001">
    <property type="protein sequence ID" value="KAK9229324.1"/>
    <property type="molecule type" value="Genomic_DNA"/>
</dbReference>
<dbReference type="AlphaFoldDB" id="A0AAP0N4C3"/>
<keyword evidence="3" id="KW-1185">Reference proteome</keyword>
<sequence length="129" mass="14535">MLMLKSNRPLPDQIVPPTLKHIRDAGGFTGVNPPMLKLAQGVYEKTRFGAWQNCRDFVRSCPLSLGDELLVGLYSLHSTEEIRLRVRDEDIAKLHVNECVAMELKETKLKSPEAGNTGSEQSKKGRQFR</sequence>